<name>A0A806FJG2_BIFAN</name>
<dbReference type="Proteomes" id="UP000008394">
    <property type="component" value="Chromosome"/>
</dbReference>
<protein>
    <recommendedName>
        <fullName evidence="3">YolD-like family protein</fullName>
    </recommendedName>
</protein>
<dbReference type="RefSeq" id="WP_004218851.1">
    <property type="nucleotide sequence ID" value="NC_017215.1"/>
</dbReference>
<dbReference type="GeneID" id="29696327"/>
<dbReference type="AlphaFoldDB" id="A0A806FJG2"/>
<accession>A0A806FJG2</accession>
<sequence length="137" mass="15821">MTLENLHRYDDIIDLPHHRSTKHRHMSNLERAVQFMPFAALKGHDERVREVSSTPCTRIALADDERETLNDRLVEVIGQLESHPYASITYFQPEGGRDAGEYMTAEGAVRRFDQMRRVIVMEDGTRIALVNIVDIRC</sequence>
<proteinExistence type="predicted"/>
<evidence type="ECO:0000313" key="1">
    <source>
        <dbReference type="EMBL" id="AEK30059.1"/>
    </source>
</evidence>
<organism evidence="1 2">
    <name type="scientific">Bifidobacterium animalis subsp. lactis CNCM I-2494</name>
    <dbReference type="NCBI Taxonomy" id="1042403"/>
    <lineage>
        <taxon>Bacteria</taxon>
        <taxon>Bacillati</taxon>
        <taxon>Actinomycetota</taxon>
        <taxon>Actinomycetes</taxon>
        <taxon>Bifidobacteriales</taxon>
        <taxon>Bifidobacteriaceae</taxon>
        <taxon>Bifidobacterium</taxon>
    </lineage>
</organism>
<evidence type="ECO:0000313" key="2">
    <source>
        <dbReference type="Proteomes" id="UP000008394"/>
    </source>
</evidence>
<dbReference type="KEGG" id="bnm:BALAC2494_00533"/>
<gene>
    <name evidence="1" type="ORF">BALAC2494_00533</name>
</gene>
<dbReference type="EMBL" id="CP002915">
    <property type="protein sequence ID" value="AEK30059.1"/>
    <property type="molecule type" value="Genomic_DNA"/>
</dbReference>
<reference evidence="1 2" key="1">
    <citation type="journal article" date="2011" name="J. Bacteriol.">
        <title>Genome Sequence of the Probiotic Strain Bifidobacterium animalis subsp. lactis CNCM I-2494.</title>
        <authorList>
            <person name="Chervaux C."/>
            <person name="Grimaldi C."/>
            <person name="Bolotin A."/>
            <person name="Quinquis B."/>
            <person name="Legrain-Raspaud S."/>
            <person name="van Hylckama Vlieg J.E."/>
            <person name="Denariaz G."/>
            <person name="Smokvina T."/>
        </authorList>
    </citation>
    <scope>NUCLEOTIDE SEQUENCE [LARGE SCALE GENOMIC DNA]</scope>
    <source>
        <strain evidence="1 2">CNCM I-2494</strain>
    </source>
</reference>
<evidence type="ECO:0008006" key="3">
    <source>
        <dbReference type="Google" id="ProtNLM"/>
    </source>
</evidence>